<organism evidence="2 3">
    <name type="scientific">Lentzea cavernae</name>
    <dbReference type="NCBI Taxonomy" id="2020703"/>
    <lineage>
        <taxon>Bacteria</taxon>
        <taxon>Bacillati</taxon>
        <taxon>Actinomycetota</taxon>
        <taxon>Actinomycetes</taxon>
        <taxon>Pseudonocardiales</taxon>
        <taxon>Pseudonocardiaceae</taxon>
        <taxon>Lentzea</taxon>
    </lineage>
</organism>
<dbReference type="Pfam" id="PF12728">
    <property type="entry name" value="HTH_17"/>
    <property type="match status" value="1"/>
</dbReference>
<accession>A0ABQ3MIF3</accession>
<dbReference type="NCBIfam" id="TIGR01764">
    <property type="entry name" value="excise"/>
    <property type="match status" value="1"/>
</dbReference>
<dbReference type="InterPro" id="IPR010093">
    <property type="entry name" value="SinI_DNA-bd"/>
</dbReference>
<evidence type="ECO:0000259" key="1">
    <source>
        <dbReference type="Pfam" id="PF12728"/>
    </source>
</evidence>
<feature type="domain" description="Helix-turn-helix" evidence="1">
    <location>
        <begin position="30"/>
        <end position="79"/>
    </location>
</feature>
<evidence type="ECO:0000313" key="2">
    <source>
        <dbReference type="EMBL" id="GHH43977.1"/>
    </source>
</evidence>
<keyword evidence="3" id="KW-1185">Reference proteome</keyword>
<reference evidence="3" key="1">
    <citation type="journal article" date="2019" name="Int. J. Syst. Evol. Microbiol.">
        <title>The Global Catalogue of Microorganisms (GCM) 10K type strain sequencing project: providing services to taxonomists for standard genome sequencing and annotation.</title>
        <authorList>
            <consortium name="The Broad Institute Genomics Platform"/>
            <consortium name="The Broad Institute Genome Sequencing Center for Infectious Disease"/>
            <person name="Wu L."/>
            <person name="Ma J."/>
        </authorList>
    </citation>
    <scope>NUCLEOTIDE SEQUENCE [LARGE SCALE GENOMIC DNA]</scope>
    <source>
        <strain evidence="3">CGMCC 4.7367</strain>
    </source>
</reference>
<dbReference type="InterPro" id="IPR041657">
    <property type="entry name" value="HTH_17"/>
</dbReference>
<proteinExistence type="predicted"/>
<protein>
    <recommendedName>
        <fullName evidence="1">Helix-turn-helix domain-containing protein</fullName>
    </recommendedName>
</protein>
<comment type="caution">
    <text evidence="2">The sequence shown here is derived from an EMBL/GenBank/DDBJ whole genome shotgun (WGS) entry which is preliminary data.</text>
</comment>
<dbReference type="Proteomes" id="UP000605568">
    <property type="component" value="Unassembled WGS sequence"/>
</dbReference>
<gene>
    <name evidence="2" type="ORF">GCM10017774_42630</name>
</gene>
<dbReference type="EMBL" id="BNAR01000006">
    <property type="protein sequence ID" value="GHH43977.1"/>
    <property type="molecule type" value="Genomic_DNA"/>
</dbReference>
<sequence length="84" mass="9486">MSERLALITGQPAGPRDAQDVATTVIQPRWLTVRQAAQHLGYSLSKTKMLVATRQLRSLKDGGSRRILPEWVEEYVQRRVQEAA</sequence>
<name>A0ABQ3MIF3_9PSEU</name>
<evidence type="ECO:0000313" key="3">
    <source>
        <dbReference type="Proteomes" id="UP000605568"/>
    </source>
</evidence>
<dbReference type="RefSeq" id="WP_191300149.1">
    <property type="nucleotide sequence ID" value="NZ_BNAR01000006.1"/>
</dbReference>